<dbReference type="RefSeq" id="WP_101433875.1">
    <property type="nucleotide sequence ID" value="NZ_PJMY01000001.1"/>
</dbReference>
<keyword evidence="6 9" id="KW-1133">Transmembrane helix</keyword>
<dbReference type="PANTHER" id="PTHR32507:SF8">
    <property type="entry name" value="CNH1P"/>
    <property type="match status" value="1"/>
</dbReference>
<feature type="transmembrane region" description="Helical" evidence="9">
    <location>
        <begin position="343"/>
        <end position="363"/>
    </location>
</feature>
<keyword evidence="12" id="KW-1185">Reference proteome</keyword>
<evidence type="ECO:0000256" key="7">
    <source>
        <dbReference type="ARBA" id="ARBA00023065"/>
    </source>
</evidence>
<dbReference type="GO" id="GO:0015297">
    <property type="term" value="F:antiporter activity"/>
    <property type="evidence" value="ECO:0007669"/>
    <property type="project" value="UniProtKB-KW"/>
</dbReference>
<keyword evidence="2" id="KW-0813">Transport</keyword>
<dbReference type="GO" id="GO:0005886">
    <property type="term" value="C:plasma membrane"/>
    <property type="evidence" value="ECO:0007669"/>
    <property type="project" value="UniProtKB-SubCell"/>
</dbReference>
<evidence type="ECO:0000256" key="2">
    <source>
        <dbReference type="ARBA" id="ARBA00022448"/>
    </source>
</evidence>
<dbReference type="AlphaFoldDB" id="A0A2N3X217"/>
<keyword evidence="8 9" id="KW-0472">Membrane</keyword>
<name>A0A2N3X217_9PSEU</name>
<feature type="transmembrane region" description="Helical" evidence="9">
    <location>
        <begin position="286"/>
        <end position="303"/>
    </location>
</feature>
<evidence type="ECO:0000259" key="10">
    <source>
        <dbReference type="Pfam" id="PF00999"/>
    </source>
</evidence>
<evidence type="ECO:0000256" key="6">
    <source>
        <dbReference type="ARBA" id="ARBA00022989"/>
    </source>
</evidence>
<dbReference type="EMBL" id="PJMY01000001">
    <property type="protein sequence ID" value="PKW00169.1"/>
    <property type="molecule type" value="Genomic_DNA"/>
</dbReference>
<protein>
    <submittedName>
        <fullName evidence="11">Sodium/proton antiporter (CPA1 family)</fullName>
    </submittedName>
</protein>
<dbReference type="Pfam" id="PF00999">
    <property type="entry name" value="Na_H_Exchanger"/>
    <property type="match status" value="1"/>
</dbReference>
<feature type="transmembrane region" description="Helical" evidence="9">
    <location>
        <begin position="6"/>
        <end position="26"/>
    </location>
</feature>
<feature type="transmembrane region" description="Helical" evidence="9">
    <location>
        <begin position="315"/>
        <end position="336"/>
    </location>
</feature>
<keyword evidence="4" id="KW-1003">Cell membrane</keyword>
<organism evidence="11 12">
    <name type="scientific">Amycolatopsis echigonensis</name>
    <dbReference type="NCBI Taxonomy" id="2576905"/>
    <lineage>
        <taxon>Bacteria</taxon>
        <taxon>Bacillati</taxon>
        <taxon>Actinomycetota</taxon>
        <taxon>Actinomycetes</taxon>
        <taxon>Pseudonocardiales</taxon>
        <taxon>Pseudonocardiaceae</taxon>
        <taxon>Amycolatopsis</taxon>
    </lineage>
</organism>
<evidence type="ECO:0000313" key="12">
    <source>
        <dbReference type="Proteomes" id="UP000233750"/>
    </source>
</evidence>
<reference evidence="11 12" key="1">
    <citation type="submission" date="2017-12" db="EMBL/GenBank/DDBJ databases">
        <title>Sequencing the genomes of 1000 Actinobacteria strains.</title>
        <authorList>
            <person name="Klenk H.-P."/>
        </authorList>
    </citation>
    <scope>NUCLEOTIDE SEQUENCE [LARGE SCALE GENOMIC DNA]</scope>
    <source>
        <strain evidence="11 12">DSM 45165</strain>
    </source>
</reference>
<accession>A0A2N3X217</accession>
<feature type="transmembrane region" description="Helical" evidence="9">
    <location>
        <begin position="197"/>
        <end position="219"/>
    </location>
</feature>
<sequence>MPSLPVVFGVAGLLALAAAVLPKLVADRPFSTPLVMLLAGLLLGLLPLPCLGDWASPAQHANVVESFTQLGIVLALAGAGLSVDRPFGLRKWMSPWRLLFVAMPLSIAAVALLGWWWLGLAPAAALLLGSALAPTDPVLAGDVGVPAPGADPDLARDNEIRFTLTTEAGLNDGLAMPFVFVALLLAGPHVSVGTDVLLPLPIGVVVGLAVGRLLAWAFFRIPSSRFRLAEYSDGLVLLALAFLPFAVAELLHGNGFLAVFTAAVCVRTSERSHGYHEVLHTFGRQLERLFVAITLLGLGFVLGDGLLRGVTPLEILFAAVAVFVVRPLAGIGSLIRSPARGRAALAIAFFGVRGIGTLYYLAYGLHQADLPGAGRLWRVGALAVALSVLIHGILAAPVMRRVEEQGAHLPRHLPEEPPPPG</sequence>
<evidence type="ECO:0000256" key="4">
    <source>
        <dbReference type="ARBA" id="ARBA00022475"/>
    </source>
</evidence>
<dbReference type="InterPro" id="IPR006153">
    <property type="entry name" value="Cation/H_exchanger_TM"/>
</dbReference>
<keyword evidence="5 9" id="KW-0812">Transmembrane</keyword>
<evidence type="ECO:0000256" key="1">
    <source>
        <dbReference type="ARBA" id="ARBA00004651"/>
    </source>
</evidence>
<proteinExistence type="predicted"/>
<dbReference type="InterPro" id="IPR038770">
    <property type="entry name" value="Na+/solute_symporter_sf"/>
</dbReference>
<evidence type="ECO:0000256" key="3">
    <source>
        <dbReference type="ARBA" id="ARBA00022449"/>
    </source>
</evidence>
<dbReference type="GO" id="GO:1902600">
    <property type="term" value="P:proton transmembrane transport"/>
    <property type="evidence" value="ECO:0007669"/>
    <property type="project" value="InterPro"/>
</dbReference>
<feature type="transmembrane region" description="Helical" evidence="9">
    <location>
        <begin position="96"/>
        <end position="118"/>
    </location>
</feature>
<keyword evidence="3" id="KW-0050">Antiport</keyword>
<evidence type="ECO:0000313" key="11">
    <source>
        <dbReference type="EMBL" id="PKW00169.1"/>
    </source>
</evidence>
<dbReference type="OrthoDB" id="9810860at2"/>
<feature type="transmembrane region" description="Helical" evidence="9">
    <location>
        <begin position="174"/>
        <end position="190"/>
    </location>
</feature>
<comment type="subcellular location">
    <subcellularLocation>
        <location evidence="1">Cell membrane</location>
        <topology evidence="1">Multi-pass membrane protein</topology>
    </subcellularLocation>
</comment>
<feature type="transmembrane region" description="Helical" evidence="9">
    <location>
        <begin position="67"/>
        <end position="84"/>
    </location>
</feature>
<feature type="transmembrane region" description="Helical" evidence="9">
    <location>
        <begin position="239"/>
        <end position="266"/>
    </location>
</feature>
<evidence type="ECO:0000256" key="8">
    <source>
        <dbReference type="ARBA" id="ARBA00023136"/>
    </source>
</evidence>
<dbReference type="PANTHER" id="PTHR32507">
    <property type="entry name" value="NA(+)/H(+) ANTIPORTER 1"/>
    <property type="match status" value="1"/>
</dbReference>
<comment type="caution">
    <text evidence="11">The sequence shown here is derived from an EMBL/GenBank/DDBJ whole genome shotgun (WGS) entry which is preliminary data.</text>
</comment>
<evidence type="ECO:0000256" key="9">
    <source>
        <dbReference type="SAM" id="Phobius"/>
    </source>
</evidence>
<feature type="transmembrane region" description="Helical" evidence="9">
    <location>
        <begin position="33"/>
        <end position="55"/>
    </location>
</feature>
<gene>
    <name evidence="11" type="ORF">ATK30_0255</name>
</gene>
<keyword evidence="7" id="KW-0406">Ion transport</keyword>
<evidence type="ECO:0000256" key="5">
    <source>
        <dbReference type="ARBA" id="ARBA00022692"/>
    </source>
</evidence>
<dbReference type="Proteomes" id="UP000233750">
    <property type="component" value="Unassembled WGS sequence"/>
</dbReference>
<feature type="domain" description="Cation/H+ exchanger transmembrane" evidence="10">
    <location>
        <begin position="30"/>
        <end position="400"/>
    </location>
</feature>
<dbReference type="Gene3D" id="1.20.1530.20">
    <property type="match status" value="1"/>
</dbReference>
<feature type="transmembrane region" description="Helical" evidence="9">
    <location>
        <begin position="375"/>
        <end position="396"/>
    </location>
</feature>